<keyword evidence="10" id="KW-1185">Reference proteome</keyword>
<feature type="binding site" evidence="5">
    <location>
        <position position="180"/>
    </location>
    <ligand>
        <name>NADP(+)</name>
        <dbReference type="ChEBI" id="CHEBI:58349"/>
    </ligand>
</feature>
<dbReference type="EMBL" id="AMWX01000001">
    <property type="protein sequence ID" value="EKO37110.1"/>
    <property type="molecule type" value="Genomic_DNA"/>
</dbReference>
<evidence type="ECO:0000313" key="10">
    <source>
        <dbReference type="Proteomes" id="UP000010310"/>
    </source>
</evidence>
<dbReference type="InterPro" id="IPR020904">
    <property type="entry name" value="Sc_DH/Rdtase_CS"/>
</dbReference>
<dbReference type="PANTHER" id="PTHR42879:SF2">
    <property type="entry name" value="3-OXOACYL-[ACYL-CARRIER-PROTEIN] REDUCTASE FABG"/>
    <property type="match status" value="1"/>
</dbReference>
<dbReference type="EC" id="1.1.1.100" evidence="7"/>
<dbReference type="CDD" id="cd05333">
    <property type="entry name" value="BKR_SDR_c"/>
    <property type="match status" value="1"/>
</dbReference>
<evidence type="ECO:0000256" key="1">
    <source>
        <dbReference type="ARBA" id="ARBA00002607"/>
    </source>
</evidence>
<dbReference type="AlphaFoldDB" id="K6GJH1"/>
<dbReference type="GO" id="GO:0051287">
    <property type="term" value="F:NAD binding"/>
    <property type="evidence" value="ECO:0007669"/>
    <property type="project" value="UniProtKB-UniRule"/>
</dbReference>
<evidence type="ECO:0000256" key="7">
    <source>
        <dbReference type="RuleBase" id="RU366074"/>
    </source>
</evidence>
<comment type="pathway">
    <text evidence="7">Lipid metabolism; fatty acid biosynthesis.</text>
</comment>
<dbReference type="UniPathway" id="UPA00094"/>
<dbReference type="InterPro" id="IPR036291">
    <property type="entry name" value="NAD(P)-bd_dom_sf"/>
</dbReference>
<keyword evidence="7" id="KW-0444">Lipid biosynthesis</keyword>
<dbReference type="PRINTS" id="PR00080">
    <property type="entry name" value="SDRFAMILY"/>
</dbReference>
<evidence type="ECO:0000313" key="9">
    <source>
        <dbReference type="EMBL" id="EKO37110.1"/>
    </source>
</evidence>
<dbReference type="STRING" id="1208365.B273_0179"/>
<dbReference type="PRINTS" id="PR00081">
    <property type="entry name" value="GDHRDH"/>
</dbReference>
<keyword evidence="7" id="KW-0276">Fatty acid metabolism</keyword>
<comment type="catalytic activity">
    <reaction evidence="7">
        <text>a (3R)-hydroxyacyl-[ACP] + NADP(+) = a 3-oxoacyl-[ACP] + NADPH + H(+)</text>
        <dbReference type="Rhea" id="RHEA:17397"/>
        <dbReference type="Rhea" id="RHEA-COMP:9916"/>
        <dbReference type="Rhea" id="RHEA-COMP:9945"/>
        <dbReference type="ChEBI" id="CHEBI:15378"/>
        <dbReference type="ChEBI" id="CHEBI:57783"/>
        <dbReference type="ChEBI" id="CHEBI:58349"/>
        <dbReference type="ChEBI" id="CHEBI:78776"/>
        <dbReference type="ChEBI" id="CHEBI:78827"/>
        <dbReference type="EC" id="1.1.1.100"/>
    </reaction>
</comment>
<feature type="binding site" evidence="5">
    <location>
        <position position="82"/>
    </location>
    <ligand>
        <name>NADP(+)</name>
        <dbReference type="ChEBI" id="CHEBI:58349"/>
    </ligand>
</feature>
<dbReference type="Pfam" id="PF00106">
    <property type="entry name" value="adh_short"/>
    <property type="match status" value="1"/>
</dbReference>
<keyword evidence="5 7" id="KW-0521">NADP</keyword>
<keyword evidence="7" id="KW-0275">Fatty acid biosynthesis</keyword>
<sequence length="240" mass="26133">MDKKIVFITGVSRGIGLEIAKCFSNNGYFVLGTSRSDFDLAKVLSSDECLHIQLNVTDRNQISACLDQLKEIDKVPNVLINNAGITKDQLFLRMKNEDWDDVIETNLTSVFNMSKLFIKSMVKERSGSIINISSVAGLMGNAGQVNYSASKAGLGGFTRALAKEVAARNITVNCIAPGFIETDMTDHFQDKDLENILNQIPANKMGNPQHIADLALFLASSKGNYITGQTISVDGGLFMS</sequence>
<feature type="active site" description="Proton acceptor" evidence="4">
    <location>
        <position position="147"/>
    </location>
</feature>
<dbReference type="SMART" id="SM00822">
    <property type="entry name" value="PKS_KR"/>
    <property type="match status" value="1"/>
</dbReference>
<dbReference type="InterPro" id="IPR050259">
    <property type="entry name" value="SDR"/>
</dbReference>
<feature type="binding site" evidence="5">
    <location>
        <begin position="55"/>
        <end position="56"/>
    </location>
    <ligand>
        <name>NADP(+)</name>
        <dbReference type="ChEBI" id="CHEBI:58349"/>
    </ligand>
</feature>
<dbReference type="InterPro" id="IPR057326">
    <property type="entry name" value="KR_dom"/>
</dbReference>
<dbReference type="InterPro" id="IPR002347">
    <property type="entry name" value="SDR_fam"/>
</dbReference>
<accession>K6GJH1</accession>
<feature type="binding site" evidence="5">
    <location>
        <begin position="10"/>
        <end position="13"/>
    </location>
    <ligand>
        <name>NADP(+)</name>
        <dbReference type="ChEBI" id="CHEBI:58349"/>
    </ligand>
</feature>
<name>K6GJH1_9GAMM</name>
<organism evidence="9 10">
    <name type="scientific">SAR86 cluster bacterium SAR86E</name>
    <dbReference type="NCBI Taxonomy" id="1208365"/>
    <lineage>
        <taxon>Bacteria</taxon>
        <taxon>Pseudomonadati</taxon>
        <taxon>Pseudomonadota</taxon>
        <taxon>Gammaproteobacteria</taxon>
        <taxon>SAR86 cluster</taxon>
    </lineage>
</organism>
<evidence type="ECO:0000256" key="4">
    <source>
        <dbReference type="PIRSR" id="PIRSR611284-1"/>
    </source>
</evidence>
<reference evidence="9 10" key="1">
    <citation type="submission" date="2012-09" db="EMBL/GenBank/DDBJ databases">
        <authorList>
            <person name="Dupont C.L."/>
            <person name="Rusch D.B."/>
            <person name="Lombardo M.-J."/>
            <person name="Novotny M."/>
            <person name="Yee-Greenbaum J."/>
            <person name="Laskin R."/>
        </authorList>
    </citation>
    <scope>NUCLEOTIDE SEQUENCE [LARGE SCALE GENOMIC DNA]</scope>
    <source>
        <strain evidence="9">SAR86E</strain>
    </source>
</reference>
<comment type="similarity">
    <text evidence="2 6">Belongs to the short-chain dehydrogenases/reductases (SDR) family.</text>
</comment>
<feature type="domain" description="Ketoreductase" evidence="8">
    <location>
        <begin position="4"/>
        <end position="214"/>
    </location>
</feature>
<gene>
    <name evidence="9" type="primary">fabG</name>
    <name evidence="9" type="ORF">B273_0179</name>
</gene>
<dbReference type="PATRIC" id="fig|1208365.4.peg.183"/>
<dbReference type="NCBIfam" id="NF009466">
    <property type="entry name" value="PRK12826.1-2"/>
    <property type="match status" value="1"/>
</dbReference>
<evidence type="ECO:0000256" key="3">
    <source>
        <dbReference type="ARBA" id="ARBA00023002"/>
    </source>
</evidence>
<dbReference type="PANTHER" id="PTHR42879">
    <property type="entry name" value="3-OXOACYL-(ACYL-CARRIER-PROTEIN) REDUCTASE"/>
    <property type="match status" value="1"/>
</dbReference>
<evidence type="ECO:0000256" key="6">
    <source>
        <dbReference type="RuleBase" id="RU000363"/>
    </source>
</evidence>
<dbReference type="GO" id="GO:0006633">
    <property type="term" value="P:fatty acid biosynthetic process"/>
    <property type="evidence" value="ECO:0007669"/>
    <property type="project" value="UniProtKB-UniPathway"/>
</dbReference>
<comment type="caution">
    <text evidence="9">The sequence shown here is derived from an EMBL/GenBank/DDBJ whole genome shotgun (WGS) entry which is preliminary data.</text>
</comment>
<evidence type="ECO:0000256" key="2">
    <source>
        <dbReference type="ARBA" id="ARBA00006484"/>
    </source>
</evidence>
<dbReference type="InterPro" id="IPR011284">
    <property type="entry name" value="3oxo_ACP_reduc"/>
</dbReference>
<keyword evidence="7" id="KW-0443">Lipid metabolism</keyword>
<comment type="function">
    <text evidence="1 7">Catalyzes the NADPH-dependent reduction of beta-ketoacyl-ACP substrates to beta-hydroxyacyl-ACP products, the first reductive step in the elongation cycle of fatty acid biosynthesis.</text>
</comment>
<evidence type="ECO:0000256" key="5">
    <source>
        <dbReference type="PIRSR" id="PIRSR611284-2"/>
    </source>
</evidence>
<dbReference type="SUPFAM" id="SSF51735">
    <property type="entry name" value="NAD(P)-binding Rossmann-fold domains"/>
    <property type="match status" value="1"/>
</dbReference>
<comment type="subunit">
    <text evidence="7">Homotetramer.</text>
</comment>
<proteinExistence type="inferred from homology"/>
<keyword evidence="3 7" id="KW-0560">Oxidoreductase</keyword>
<evidence type="ECO:0000259" key="8">
    <source>
        <dbReference type="SMART" id="SM00822"/>
    </source>
</evidence>
<dbReference type="FunFam" id="3.40.50.720:FF:000173">
    <property type="entry name" value="3-oxoacyl-[acyl-carrier protein] reductase"/>
    <property type="match status" value="1"/>
</dbReference>
<dbReference type="GO" id="GO:0004316">
    <property type="term" value="F:3-oxoacyl-[acyl-carrier-protein] reductase (NADPH) activity"/>
    <property type="evidence" value="ECO:0007669"/>
    <property type="project" value="UniProtKB-UniRule"/>
</dbReference>
<dbReference type="NCBIfam" id="TIGR01830">
    <property type="entry name" value="3oxo_ACP_reduc"/>
    <property type="match status" value="1"/>
</dbReference>
<feature type="binding site" evidence="5">
    <location>
        <begin position="147"/>
        <end position="151"/>
    </location>
    <ligand>
        <name>NADP(+)</name>
        <dbReference type="ChEBI" id="CHEBI:58349"/>
    </ligand>
</feature>
<protein>
    <recommendedName>
        <fullName evidence="7">3-oxoacyl-[acyl-carrier-protein] reductase</fullName>
        <ecNumber evidence="7">1.1.1.100</ecNumber>
    </recommendedName>
</protein>
<dbReference type="PROSITE" id="PS00061">
    <property type="entry name" value="ADH_SHORT"/>
    <property type="match status" value="1"/>
</dbReference>
<dbReference type="Gene3D" id="3.40.50.720">
    <property type="entry name" value="NAD(P)-binding Rossmann-like Domain"/>
    <property type="match status" value="1"/>
</dbReference>
<dbReference type="Proteomes" id="UP000010310">
    <property type="component" value="Unassembled WGS sequence"/>
</dbReference>